<evidence type="ECO:0000256" key="1">
    <source>
        <dbReference type="SAM" id="MobiDB-lite"/>
    </source>
</evidence>
<evidence type="ECO:0000313" key="3">
    <source>
        <dbReference type="Proteomes" id="UP001222087"/>
    </source>
</evidence>
<proteinExistence type="predicted"/>
<gene>
    <name evidence="2" type="ORF">PXX05_02505</name>
</gene>
<feature type="region of interest" description="Disordered" evidence="1">
    <location>
        <begin position="148"/>
        <end position="205"/>
    </location>
</feature>
<feature type="compositionally biased region" description="Basic residues" evidence="1">
    <location>
        <begin position="150"/>
        <end position="159"/>
    </location>
</feature>
<accession>A0ABY8ASN0</accession>
<sequence>MRKKEKIHEEDIAQSYNKFKEFEGKRYTGMKVGRSHYWIYDAGQWKETKVTPDLWEINYAVTKRRKGHAPEGSGVPVRTKYHWYILAHQVVEKLNANDYSTEMSGLKYKVAHQRANKDDWNISDIAQKKRMVKILKELVTTLEEEIEAAKKKKKVKAKPATKEKTAAKKKTSPQAKTSEIKSFPKRMVAKNEPSHEEKVRKHKGH</sequence>
<protein>
    <submittedName>
        <fullName evidence="2">Uncharacterized protein</fullName>
    </submittedName>
</protein>
<reference evidence="2 3" key="1">
    <citation type="submission" date="2023-02" db="EMBL/GenBank/DDBJ databases">
        <title>Genome Sequence of L. cardiaca H63T.</title>
        <authorList>
            <person name="Lopez A.E."/>
            <person name="Cianciotto N.P."/>
        </authorList>
    </citation>
    <scope>NUCLEOTIDE SEQUENCE [LARGE SCALE GENOMIC DNA]</scope>
    <source>
        <strain evidence="2 3">H63</strain>
    </source>
</reference>
<name>A0ABY8ASN0_9GAMM</name>
<keyword evidence="3" id="KW-1185">Reference proteome</keyword>
<dbReference type="RefSeq" id="WP_275089478.1">
    <property type="nucleotide sequence ID" value="NZ_CP119078.1"/>
</dbReference>
<organism evidence="2 3">
    <name type="scientific">Legionella cardiaca</name>
    <dbReference type="NCBI Taxonomy" id="1071983"/>
    <lineage>
        <taxon>Bacteria</taxon>
        <taxon>Pseudomonadati</taxon>
        <taxon>Pseudomonadota</taxon>
        <taxon>Gammaproteobacteria</taxon>
        <taxon>Legionellales</taxon>
        <taxon>Legionellaceae</taxon>
        <taxon>Legionella</taxon>
    </lineage>
</organism>
<dbReference type="Proteomes" id="UP001222087">
    <property type="component" value="Chromosome"/>
</dbReference>
<evidence type="ECO:0000313" key="2">
    <source>
        <dbReference type="EMBL" id="WED43667.1"/>
    </source>
</evidence>
<dbReference type="EMBL" id="CP119078">
    <property type="protein sequence ID" value="WED43667.1"/>
    <property type="molecule type" value="Genomic_DNA"/>
</dbReference>